<organism evidence="1 2">
    <name type="scientific">Bacillus wiedmannii</name>
    <dbReference type="NCBI Taxonomy" id="1890302"/>
    <lineage>
        <taxon>Bacteria</taxon>
        <taxon>Bacillati</taxon>
        <taxon>Bacillota</taxon>
        <taxon>Bacilli</taxon>
        <taxon>Bacillales</taxon>
        <taxon>Bacillaceae</taxon>
        <taxon>Bacillus</taxon>
        <taxon>Bacillus cereus group</taxon>
    </lineage>
</organism>
<dbReference type="RefSeq" id="WP_106102977.1">
    <property type="nucleotide sequence ID" value="NZ_PVRR01000021.1"/>
</dbReference>
<evidence type="ECO:0000313" key="1">
    <source>
        <dbReference type="EMBL" id="PRT33927.1"/>
    </source>
</evidence>
<keyword evidence="2" id="KW-1185">Reference proteome</keyword>
<evidence type="ECO:0000313" key="2">
    <source>
        <dbReference type="Proteomes" id="UP000239236"/>
    </source>
</evidence>
<sequence length="225" mass="27398">MLNKPMEFAKVIRFDNKGFFTKPYNSSYFHHVFPFLDVEITTLTNNNQILDNENMIIEPQFDDPNSSGCFAFLNEYNPKLFQESGAMYFRSKDKKNTMYLNTEEIIWVRNLNHKNQPFFAQYNKNYVFDGKNYELTEYIDTFDVKLNWVRMSVKLALERTKLYKEYFSIQKGIPENITEFYLTEQQVNRLISPFHMYKWQIKKMWLHFFKTKNLKEYSNRDRTTR</sequence>
<name>A0ABX5DJQ6_9BACI</name>
<protein>
    <submittedName>
        <fullName evidence="1">Uncharacterized protein</fullName>
    </submittedName>
</protein>
<dbReference type="EMBL" id="PVRR01000021">
    <property type="protein sequence ID" value="PRT33927.1"/>
    <property type="molecule type" value="Genomic_DNA"/>
</dbReference>
<comment type="caution">
    <text evidence="1">The sequence shown here is derived from an EMBL/GenBank/DDBJ whole genome shotgun (WGS) entry which is preliminary data.</text>
</comment>
<proteinExistence type="predicted"/>
<accession>A0ABX5DJQ6</accession>
<reference evidence="1 2" key="1">
    <citation type="submission" date="2018-03" db="EMBL/GenBank/DDBJ databases">
        <title>Genotypic and phenotypic analysis of antagonistic Bacillus spp. isolated from rhizosphere soil of plants in Tibet.</title>
        <authorList>
            <person name="Borriss R."/>
            <person name="Lasch P."/>
            <person name="Wu L."/>
            <person name="Wu H."/>
            <person name="Gao X."/>
        </authorList>
    </citation>
    <scope>NUCLEOTIDE SEQUENCE [LARGE SCALE GENOMIC DNA]</scope>
    <source>
        <strain evidence="1 2">NMSW16</strain>
    </source>
</reference>
<dbReference type="Proteomes" id="UP000239236">
    <property type="component" value="Unassembled WGS sequence"/>
</dbReference>
<gene>
    <name evidence="1" type="ORF">C6357_30740</name>
</gene>